<dbReference type="AlphaFoldDB" id="A0A7W5FV44"/>
<comment type="caution">
    <text evidence="1">The sequence shown here is derived from an EMBL/GenBank/DDBJ whole genome shotgun (WGS) entry which is preliminary data.</text>
</comment>
<dbReference type="Pfam" id="PF20159">
    <property type="entry name" value="YidB"/>
    <property type="match status" value="1"/>
</dbReference>
<dbReference type="RefSeq" id="WP_183442125.1">
    <property type="nucleotide sequence ID" value="NZ_JACHXD010000009.1"/>
</dbReference>
<gene>
    <name evidence="1" type="ORF">FHS03_003445</name>
</gene>
<dbReference type="Proteomes" id="UP000541535">
    <property type="component" value="Unassembled WGS sequence"/>
</dbReference>
<organism evidence="1 2">
    <name type="scientific">Pseudoduganella violacea</name>
    <dbReference type="NCBI Taxonomy" id="1715466"/>
    <lineage>
        <taxon>Bacteria</taxon>
        <taxon>Pseudomonadati</taxon>
        <taxon>Pseudomonadota</taxon>
        <taxon>Betaproteobacteria</taxon>
        <taxon>Burkholderiales</taxon>
        <taxon>Oxalobacteraceae</taxon>
        <taxon>Telluria group</taxon>
        <taxon>Pseudoduganella</taxon>
    </lineage>
</organism>
<accession>A0A7W5FV44</accession>
<dbReference type="InterPro" id="IPR045372">
    <property type="entry name" value="YidB"/>
</dbReference>
<dbReference type="EMBL" id="JACHXD010000009">
    <property type="protein sequence ID" value="MBB3120381.1"/>
    <property type="molecule type" value="Genomic_DNA"/>
</dbReference>
<proteinExistence type="predicted"/>
<sequence>MGLLDQLAGQVLGSLGSQQQDPVPQGDLLNSVMGLINQAGGLPGLLQQLQASGLGDQVASWVGTGANQPVSGDQIRDALGAENIAQIAQQAGLQSEHASTGLAQLLPQIIDTLTPDGQVPQNELLTQGLSLLRGKLFG</sequence>
<evidence type="ECO:0000313" key="1">
    <source>
        <dbReference type="EMBL" id="MBB3120381.1"/>
    </source>
</evidence>
<dbReference type="Gene3D" id="1.10.10.690">
    <property type="entry name" value="YidB-like"/>
    <property type="match status" value="1"/>
</dbReference>
<protein>
    <submittedName>
        <fullName evidence="1">Uncharacterized protein YidB (DUF937 family)</fullName>
    </submittedName>
</protein>
<name>A0A7W5FV44_9BURK</name>
<evidence type="ECO:0000313" key="2">
    <source>
        <dbReference type="Proteomes" id="UP000541535"/>
    </source>
</evidence>
<dbReference type="SUPFAM" id="SSF140804">
    <property type="entry name" value="YidB-like"/>
    <property type="match status" value="1"/>
</dbReference>
<dbReference type="InterPro" id="IPR027405">
    <property type="entry name" value="YidB-like"/>
</dbReference>
<keyword evidence="2" id="KW-1185">Reference proteome</keyword>
<reference evidence="1 2" key="1">
    <citation type="submission" date="2020-08" db="EMBL/GenBank/DDBJ databases">
        <title>Genomic Encyclopedia of Type Strains, Phase III (KMG-III): the genomes of soil and plant-associated and newly described type strains.</title>
        <authorList>
            <person name="Whitman W."/>
        </authorList>
    </citation>
    <scope>NUCLEOTIDE SEQUENCE [LARGE SCALE GENOMIC DNA]</scope>
    <source>
        <strain evidence="1 2">CECT 8897</strain>
    </source>
</reference>